<dbReference type="RefSeq" id="WP_188568106.1">
    <property type="nucleotide sequence ID" value="NZ_BMED01000005.1"/>
</dbReference>
<dbReference type="AlphaFoldDB" id="A0A916XNP5"/>
<feature type="region of interest" description="Disordered" evidence="1">
    <location>
        <begin position="1"/>
        <end position="23"/>
    </location>
</feature>
<dbReference type="GO" id="GO:0032259">
    <property type="term" value="P:methylation"/>
    <property type="evidence" value="ECO:0007669"/>
    <property type="project" value="UniProtKB-KW"/>
</dbReference>
<reference evidence="2" key="2">
    <citation type="submission" date="2020-09" db="EMBL/GenBank/DDBJ databases">
        <authorList>
            <person name="Sun Q."/>
            <person name="Zhou Y."/>
        </authorList>
    </citation>
    <scope>NUCLEOTIDE SEQUENCE</scope>
    <source>
        <strain evidence="2">CGMCC 1.10998</strain>
    </source>
</reference>
<reference evidence="2" key="1">
    <citation type="journal article" date="2014" name="Int. J. Syst. Evol. Microbiol.">
        <title>Complete genome sequence of Corynebacterium casei LMG S-19264T (=DSM 44701T), isolated from a smear-ripened cheese.</title>
        <authorList>
            <consortium name="US DOE Joint Genome Institute (JGI-PGF)"/>
            <person name="Walter F."/>
            <person name="Albersmeier A."/>
            <person name="Kalinowski J."/>
            <person name="Ruckert C."/>
        </authorList>
    </citation>
    <scope>NUCLEOTIDE SEQUENCE</scope>
    <source>
        <strain evidence="2">CGMCC 1.10998</strain>
    </source>
</reference>
<protein>
    <submittedName>
        <fullName evidence="2">SAM-dependent methyltransferase</fullName>
    </submittedName>
</protein>
<proteinExistence type="predicted"/>
<organism evidence="2 3">
    <name type="scientific">Undibacterium terreum</name>
    <dbReference type="NCBI Taxonomy" id="1224302"/>
    <lineage>
        <taxon>Bacteria</taxon>
        <taxon>Pseudomonadati</taxon>
        <taxon>Pseudomonadota</taxon>
        <taxon>Betaproteobacteria</taxon>
        <taxon>Burkholderiales</taxon>
        <taxon>Oxalobacteraceae</taxon>
        <taxon>Undibacterium</taxon>
    </lineage>
</organism>
<name>A0A916XNP5_9BURK</name>
<dbReference type="Pfam" id="PF13489">
    <property type="entry name" value="Methyltransf_23"/>
    <property type="match status" value="1"/>
</dbReference>
<dbReference type="EMBL" id="BMED01000005">
    <property type="protein sequence ID" value="GGC90428.1"/>
    <property type="molecule type" value="Genomic_DNA"/>
</dbReference>
<gene>
    <name evidence="2" type="ORF">GCM10011396_42050</name>
</gene>
<keyword evidence="3" id="KW-1185">Reference proteome</keyword>
<keyword evidence="2" id="KW-0489">Methyltransferase</keyword>
<feature type="compositionally biased region" description="Low complexity" evidence="1">
    <location>
        <begin position="1"/>
        <end position="19"/>
    </location>
</feature>
<evidence type="ECO:0000313" key="3">
    <source>
        <dbReference type="Proteomes" id="UP000637423"/>
    </source>
</evidence>
<dbReference type="GO" id="GO:0008168">
    <property type="term" value="F:methyltransferase activity"/>
    <property type="evidence" value="ECO:0007669"/>
    <property type="project" value="UniProtKB-KW"/>
</dbReference>
<dbReference type="SUPFAM" id="SSF53335">
    <property type="entry name" value="S-adenosyl-L-methionine-dependent methyltransferases"/>
    <property type="match status" value="1"/>
</dbReference>
<dbReference type="InterPro" id="IPR029063">
    <property type="entry name" value="SAM-dependent_MTases_sf"/>
</dbReference>
<comment type="caution">
    <text evidence="2">The sequence shown here is derived from an EMBL/GenBank/DDBJ whole genome shotgun (WGS) entry which is preliminary data.</text>
</comment>
<sequence length="203" mass="21757">MASHGVLAQQGHAVAGAQAPSPPSEWVRRFAGLIPVGGKVLDLACGTGRHSRLLRDSGLEVLAVDRDPALLQVLAAEGLVTQEVDLESGAQGFYWPFADQVFDAIVVTNYLHRPLFPHMLASLAPDGLLIYETFAIGNAAYGRPANPDFLLADAELLLQMQSNPAVKMHVLAYEHGYVERPKPAVVQRICARKAAAGSGNDRL</sequence>
<dbReference type="CDD" id="cd02440">
    <property type="entry name" value="AdoMet_MTases"/>
    <property type="match status" value="1"/>
</dbReference>
<dbReference type="Proteomes" id="UP000637423">
    <property type="component" value="Unassembled WGS sequence"/>
</dbReference>
<keyword evidence="2" id="KW-0808">Transferase</keyword>
<evidence type="ECO:0000313" key="2">
    <source>
        <dbReference type="EMBL" id="GGC90428.1"/>
    </source>
</evidence>
<dbReference type="Gene3D" id="3.40.50.150">
    <property type="entry name" value="Vaccinia Virus protein VP39"/>
    <property type="match status" value="1"/>
</dbReference>
<evidence type="ECO:0000256" key="1">
    <source>
        <dbReference type="SAM" id="MobiDB-lite"/>
    </source>
</evidence>
<accession>A0A916XNP5</accession>